<evidence type="ECO:0000313" key="2">
    <source>
        <dbReference type="Proteomes" id="UP000749559"/>
    </source>
</evidence>
<gene>
    <name evidence="1" type="ORF">OFUS_LOCUS26988</name>
</gene>
<dbReference type="Proteomes" id="UP000749559">
    <property type="component" value="Unassembled WGS sequence"/>
</dbReference>
<reference evidence="1" key="1">
    <citation type="submission" date="2022-03" db="EMBL/GenBank/DDBJ databases">
        <authorList>
            <person name="Martin C."/>
        </authorList>
    </citation>
    <scope>NUCLEOTIDE SEQUENCE</scope>
</reference>
<keyword evidence="2" id="KW-1185">Reference proteome</keyword>
<proteinExistence type="predicted"/>
<evidence type="ECO:0000313" key="1">
    <source>
        <dbReference type="EMBL" id="CAH1803384.1"/>
    </source>
</evidence>
<dbReference type="AlphaFoldDB" id="A0A8J1UU25"/>
<accession>A0A8J1UU25</accession>
<name>A0A8J1UU25_OWEFU</name>
<organism evidence="1 2">
    <name type="scientific">Owenia fusiformis</name>
    <name type="common">Polychaete worm</name>
    <dbReference type="NCBI Taxonomy" id="6347"/>
    <lineage>
        <taxon>Eukaryota</taxon>
        <taxon>Metazoa</taxon>
        <taxon>Spiralia</taxon>
        <taxon>Lophotrochozoa</taxon>
        <taxon>Annelida</taxon>
        <taxon>Polychaeta</taxon>
        <taxon>Sedentaria</taxon>
        <taxon>Canalipalpata</taxon>
        <taxon>Sabellida</taxon>
        <taxon>Oweniida</taxon>
        <taxon>Oweniidae</taxon>
        <taxon>Owenia</taxon>
    </lineage>
</organism>
<sequence>MFLYVFGCLLVFMGSSIAQTPEECMNQNLPRTPEAGETVEFYTHPYCMNASITWNYPQGAVRARFQLGNGGHNFDICLTHSDVSFIEDIYDETSGLSRRISAPTPGSDTCVSSSQAEAVIRFVAPNVLYYVTYIPYYINGPL</sequence>
<comment type="caution">
    <text evidence="1">The sequence shown here is derived from an EMBL/GenBank/DDBJ whole genome shotgun (WGS) entry which is preliminary data.</text>
</comment>
<dbReference type="EMBL" id="CAIIXF020000679">
    <property type="protein sequence ID" value="CAH1803384.1"/>
    <property type="molecule type" value="Genomic_DNA"/>
</dbReference>
<protein>
    <submittedName>
        <fullName evidence="1">Uncharacterized protein</fullName>
    </submittedName>
</protein>